<dbReference type="EMBL" id="CAMXCS010000017">
    <property type="protein sequence ID" value="CAI3961771.1"/>
    <property type="molecule type" value="Genomic_DNA"/>
</dbReference>
<dbReference type="Proteomes" id="UP001154259">
    <property type="component" value="Unassembled WGS sequence"/>
</dbReference>
<reference evidence="2" key="1">
    <citation type="submission" date="2022-10" db="EMBL/GenBank/DDBJ databases">
        <authorList>
            <person name="Botero Cardona J."/>
        </authorList>
    </citation>
    <scope>NUCLEOTIDE SEQUENCE</scope>
    <source>
        <strain evidence="2">LMG 31819</strain>
        <strain evidence="3">R-53529</strain>
    </source>
</reference>
<dbReference type="EMBL" id="CAMXCM010000017">
    <property type="protein sequence ID" value="CAI3960108.1"/>
    <property type="molecule type" value="Genomic_DNA"/>
</dbReference>
<evidence type="ECO:0000313" key="3">
    <source>
        <dbReference type="EMBL" id="CAI3961771.1"/>
    </source>
</evidence>
<gene>
    <name evidence="3" type="ORF">R53529_LOCUS2385</name>
    <name evidence="2" type="ORF">R53530_LOCUS2383</name>
</gene>
<keyword evidence="5" id="KW-1185">Reference proteome</keyword>
<feature type="transmembrane region" description="Helical" evidence="1">
    <location>
        <begin position="20"/>
        <end position="43"/>
    </location>
</feature>
<evidence type="ECO:0000256" key="1">
    <source>
        <dbReference type="SAM" id="Phobius"/>
    </source>
</evidence>
<evidence type="ECO:0000313" key="5">
    <source>
        <dbReference type="Proteomes" id="UP001154259"/>
    </source>
</evidence>
<dbReference type="Proteomes" id="UP001154255">
    <property type="component" value="Unassembled WGS sequence"/>
</dbReference>
<comment type="caution">
    <text evidence="2">The sequence shown here is derived from an EMBL/GenBank/DDBJ whole genome shotgun (WGS) entry which is preliminary data.</text>
</comment>
<organism evidence="2 4">
    <name type="scientific">Commensalibacter communis</name>
    <dbReference type="NCBI Taxonomy" id="2972786"/>
    <lineage>
        <taxon>Bacteria</taxon>
        <taxon>Pseudomonadati</taxon>
        <taxon>Pseudomonadota</taxon>
        <taxon>Alphaproteobacteria</taxon>
        <taxon>Acetobacterales</taxon>
        <taxon>Acetobacteraceae</taxon>
    </lineage>
</organism>
<sequence length="52" mass="5117">MGYGAGAVGMYAGGFVGGALLTPFGLGIFGAYGGGLIGSFLAIHLMDSYVKL</sequence>
<keyword evidence="1" id="KW-0812">Transmembrane</keyword>
<protein>
    <submittedName>
        <fullName evidence="2">Uncharacterized protein</fullName>
    </submittedName>
</protein>
<evidence type="ECO:0000313" key="4">
    <source>
        <dbReference type="Proteomes" id="UP001154255"/>
    </source>
</evidence>
<proteinExistence type="predicted"/>
<accession>A0A9W4TR98</accession>
<keyword evidence="1" id="KW-0472">Membrane</keyword>
<evidence type="ECO:0000313" key="2">
    <source>
        <dbReference type="EMBL" id="CAI3960108.1"/>
    </source>
</evidence>
<keyword evidence="1" id="KW-1133">Transmembrane helix</keyword>
<dbReference type="RefSeq" id="WP_271790791.1">
    <property type="nucleotide sequence ID" value="NZ_CAMXCM010000017.1"/>
</dbReference>
<dbReference type="AlphaFoldDB" id="A0A9W4TR98"/>
<name>A0A9W4TR98_9PROT</name>